<keyword evidence="3" id="KW-1185">Reference proteome</keyword>
<feature type="domain" description="F-box" evidence="1">
    <location>
        <begin position="3"/>
        <end position="49"/>
    </location>
</feature>
<sequence length="363" mass="41194">MESQIWSQLPQELLDYILAFLPLKTLFTLRSTSRHFNSLLFTPSFITHHSSLSANQQPLSSFLLLSHPHFLHHFPLLHLPSSSWRLLPLPSPSPSPSLLSAASSSSSSGLLCFSLPSTSSFLITNLLSKSSKLVQFPSHPHSLSFHSLSLISSNPTNYKIFALSSHYSSNSSVFLYDSAAAPSSWRQFPGFEPILRQTSHQEGVFYKGYVNFTTPEPYSIVGFNLESGTWETLVEDFPSELTFVRLVTNGREDLYLIGGVGRHGISRGLKVWERVGSEWVEVGRLPELMSKKFMSVCYHNYDHVYCFYHDGLICVCCYTWPEVLYFKLARQTWHWIAKCPSLPEKWSCGFKWFSFVPSLQACV</sequence>
<gene>
    <name evidence="2" type="ORF">Scep_000519</name>
</gene>
<dbReference type="PROSITE" id="PS50181">
    <property type="entry name" value="FBOX"/>
    <property type="match status" value="1"/>
</dbReference>
<dbReference type="Pfam" id="PF00646">
    <property type="entry name" value="F-box"/>
    <property type="match status" value="1"/>
</dbReference>
<accession>A0AAP0L6A9</accession>
<dbReference type="PANTHER" id="PTHR31672:SF12">
    <property type="entry name" value="F-BOX DOMAIN-CONTAINING PROTEIN"/>
    <property type="match status" value="1"/>
</dbReference>
<dbReference type="EMBL" id="JBBNAG010000001">
    <property type="protein sequence ID" value="KAK9165328.1"/>
    <property type="molecule type" value="Genomic_DNA"/>
</dbReference>
<dbReference type="SUPFAM" id="SSF117281">
    <property type="entry name" value="Kelch motif"/>
    <property type="match status" value="1"/>
</dbReference>
<dbReference type="SUPFAM" id="SSF81383">
    <property type="entry name" value="F-box domain"/>
    <property type="match status" value="1"/>
</dbReference>
<dbReference type="Gene3D" id="2.120.10.80">
    <property type="entry name" value="Kelch-type beta propeller"/>
    <property type="match status" value="1"/>
</dbReference>
<proteinExistence type="predicted"/>
<organism evidence="2 3">
    <name type="scientific">Stephania cephalantha</name>
    <dbReference type="NCBI Taxonomy" id="152367"/>
    <lineage>
        <taxon>Eukaryota</taxon>
        <taxon>Viridiplantae</taxon>
        <taxon>Streptophyta</taxon>
        <taxon>Embryophyta</taxon>
        <taxon>Tracheophyta</taxon>
        <taxon>Spermatophyta</taxon>
        <taxon>Magnoliopsida</taxon>
        <taxon>Ranunculales</taxon>
        <taxon>Menispermaceae</taxon>
        <taxon>Menispermoideae</taxon>
        <taxon>Cissampelideae</taxon>
        <taxon>Stephania</taxon>
    </lineage>
</organism>
<dbReference type="Gene3D" id="1.20.1280.50">
    <property type="match status" value="1"/>
</dbReference>
<evidence type="ECO:0000313" key="2">
    <source>
        <dbReference type="EMBL" id="KAK9165328.1"/>
    </source>
</evidence>
<name>A0AAP0L6A9_9MAGN</name>
<dbReference type="SMART" id="SM00256">
    <property type="entry name" value="FBOX"/>
    <property type="match status" value="1"/>
</dbReference>
<dbReference type="InterPro" id="IPR036047">
    <property type="entry name" value="F-box-like_dom_sf"/>
</dbReference>
<comment type="caution">
    <text evidence="2">The sequence shown here is derived from an EMBL/GenBank/DDBJ whole genome shotgun (WGS) entry which is preliminary data.</text>
</comment>
<dbReference type="InterPro" id="IPR015915">
    <property type="entry name" value="Kelch-typ_b-propeller"/>
</dbReference>
<evidence type="ECO:0000259" key="1">
    <source>
        <dbReference type="PROSITE" id="PS50181"/>
    </source>
</evidence>
<reference evidence="2 3" key="1">
    <citation type="submission" date="2024-01" db="EMBL/GenBank/DDBJ databases">
        <title>Genome assemblies of Stephania.</title>
        <authorList>
            <person name="Yang L."/>
        </authorList>
    </citation>
    <scope>NUCLEOTIDE SEQUENCE [LARGE SCALE GENOMIC DNA]</scope>
    <source>
        <strain evidence="2">JXDWG</strain>
        <tissue evidence="2">Leaf</tissue>
    </source>
</reference>
<dbReference type="InterPro" id="IPR001810">
    <property type="entry name" value="F-box_dom"/>
</dbReference>
<dbReference type="PANTHER" id="PTHR31672">
    <property type="entry name" value="BNACNNG10540D PROTEIN"/>
    <property type="match status" value="1"/>
</dbReference>
<dbReference type="InterPro" id="IPR050796">
    <property type="entry name" value="SCF_F-box_component"/>
</dbReference>
<dbReference type="AlphaFoldDB" id="A0AAP0L6A9"/>
<evidence type="ECO:0000313" key="3">
    <source>
        <dbReference type="Proteomes" id="UP001419268"/>
    </source>
</evidence>
<protein>
    <recommendedName>
        <fullName evidence="1">F-box domain-containing protein</fullName>
    </recommendedName>
</protein>
<dbReference type="Proteomes" id="UP001419268">
    <property type="component" value="Unassembled WGS sequence"/>
</dbReference>